<dbReference type="PANTHER" id="PTHR13523">
    <property type="entry name" value="COILED-COIL-HELIX-COILED-COIL-HELIX DOMAIN CONTAINING 2/NUR77"/>
    <property type="match status" value="1"/>
</dbReference>
<reference evidence="2" key="1">
    <citation type="submission" date="2019-09" db="EMBL/GenBank/DDBJ databases">
        <title>Draft genome information of white flower Hibiscus syriacus.</title>
        <authorList>
            <person name="Kim Y.-M."/>
        </authorList>
    </citation>
    <scope>NUCLEOTIDE SEQUENCE [LARGE SCALE GENOMIC DNA]</scope>
    <source>
        <strain evidence="2">YM2019G1</strain>
    </source>
</reference>
<feature type="region of interest" description="Disordered" evidence="1">
    <location>
        <begin position="1"/>
        <end position="32"/>
    </location>
</feature>
<proteinExistence type="predicted"/>
<gene>
    <name evidence="2" type="ORF">F3Y22_tig00116974pilonHSYRG00038</name>
</gene>
<evidence type="ECO:0000256" key="1">
    <source>
        <dbReference type="SAM" id="MobiDB-lite"/>
    </source>
</evidence>
<dbReference type="InterPro" id="IPR055304">
    <property type="entry name" value="CHCHD2/10-like"/>
</dbReference>
<keyword evidence="3" id="KW-1185">Reference proteome</keyword>
<feature type="compositionally biased region" description="Low complexity" evidence="1">
    <location>
        <begin position="160"/>
        <end position="186"/>
    </location>
</feature>
<name>A0A6A2WRA3_HIBSY</name>
<evidence type="ECO:0000313" key="2">
    <source>
        <dbReference type="EMBL" id="KAE8658145.1"/>
    </source>
</evidence>
<dbReference type="GO" id="GO:0005634">
    <property type="term" value="C:nucleus"/>
    <property type="evidence" value="ECO:0007669"/>
    <property type="project" value="TreeGrafter"/>
</dbReference>
<sequence length="300" mass="31609">MVAADSQSLHGVRPPPPRLPPTSVSTAKTSEALPLPLYLTNAEDEEEKNEVLLCKEDARTVPCRQALDGSLPSLPSYASNVAAQKLFDEKPVRVTTEEDARKPCGQAVDCSFPSLPPRVPVATTRTLLDEKPAIFVFSCLSFKPLTSQIPIICNLQTMPRRSSGGRSIPRPTARAPANNAPLKPASSAPPPTPVQKGNGFGVAIVDGIGWGVGTAMAHKAVDAIVGPRVIKHKTVASSEPAAFAAPAPNTNNLVNSDACGGQSKALSDSLTNYGSDISKCQFYKDMLKECRRSSGAALDA</sequence>
<evidence type="ECO:0000313" key="3">
    <source>
        <dbReference type="Proteomes" id="UP000436088"/>
    </source>
</evidence>
<dbReference type="PANTHER" id="PTHR13523:SF18">
    <property type="entry name" value="CHCH DOMAIN-CONTAINING PROTEIN"/>
    <property type="match status" value="1"/>
</dbReference>
<evidence type="ECO:0008006" key="4">
    <source>
        <dbReference type="Google" id="ProtNLM"/>
    </source>
</evidence>
<dbReference type="Proteomes" id="UP000436088">
    <property type="component" value="Unassembled WGS sequence"/>
</dbReference>
<dbReference type="GO" id="GO:0007005">
    <property type="term" value="P:mitochondrion organization"/>
    <property type="evidence" value="ECO:0007669"/>
    <property type="project" value="InterPro"/>
</dbReference>
<feature type="region of interest" description="Disordered" evidence="1">
    <location>
        <begin position="160"/>
        <end position="194"/>
    </location>
</feature>
<dbReference type="GO" id="GO:0005739">
    <property type="term" value="C:mitochondrion"/>
    <property type="evidence" value="ECO:0007669"/>
    <property type="project" value="TreeGrafter"/>
</dbReference>
<accession>A0A6A2WRA3</accession>
<dbReference type="EMBL" id="VEPZ02001747">
    <property type="protein sequence ID" value="KAE8658145.1"/>
    <property type="molecule type" value="Genomic_DNA"/>
</dbReference>
<dbReference type="AlphaFoldDB" id="A0A6A2WRA3"/>
<comment type="caution">
    <text evidence="2">The sequence shown here is derived from an EMBL/GenBank/DDBJ whole genome shotgun (WGS) entry which is preliminary data.</text>
</comment>
<organism evidence="2 3">
    <name type="scientific">Hibiscus syriacus</name>
    <name type="common">Rose of Sharon</name>
    <dbReference type="NCBI Taxonomy" id="106335"/>
    <lineage>
        <taxon>Eukaryota</taxon>
        <taxon>Viridiplantae</taxon>
        <taxon>Streptophyta</taxon>
        <taxon>Embryophyta</taxon>
        <taxon>Tracheophyta</taxon>
        <taxon>Spermatophyta</taxon>
        <taxon>Magnoliopsida</taxon>
        <taxon>eudicotyledons</taxon>
        <taxon>Gunneridae</taxon>
        <taxon>Pentapetalae</taxon>
        <taxon>rosids</taxon>
        <taxon>malvids</taxon>
        <taxon>Malvales</taxon>
        <taxon>Malvaceae</taxon>
        <taxon>Malvoideae</taxon>
        <taxon>Hibiscus</taxon>
    </lineage>
</organism>
<protein>
    <recommendedName>
        <fullName evidence="4">CHCH domain-containing protein</fullName>
    </recommendedName>
</protein>